<reference evidence="4 5" key="1">
    <citation type="journal article" date="2016" name="Mol. Biol. Evol.">
        <title>Comparative Genomics of Early-Diverging Mushroom-Forming Fungi Provides Insights into the Origins of Lignocellulose Decay Capabilities.</title>
        <authorList>
            <person name="Nagy L.G."/>
            <person name="Riley R."/>
            <person name="Tritt A."/>
            <person name="Adam C."/>
            <person name="Daum C."/>
            <person name="Floudas D."/>
            <person name="Sun H."/>
            <person name="Yadav J.S."/>
            <person name="Pangilinan J."/>
            <person name="Larsson K.H."/>
            <person name="Matsuura K."/>
            <person name="Barry K."/>
            <person name="Labutti K."/>
            <person name="Kuo R."/>
            <person name="Ohm R.A."/>
            <person name="Bhattacharya S.S."/>
            <person name="Shirouzu T."/>
            <person name="Yoshinaga Y."/>
            <person name="Martin F.M."/>
            <person name="Grigoriev I.V."/>
            <person name="Hibbett D.S."/>
        </authorList>
    </citation>
    <scope>NUCLEOTIDE SEQUENCE [LARGE SCALE GENOMIC DNA]</scope>
    <source>
        <strain evidence="4 5">HHB10207 ss-3</strain>
    </source>
</reference>
<dbReference type="InterPro" id="IPR002347">
    <property type="entry name" value="SDR_fam"/>
</dbReference>
<keyword evidence="3" id="KW-0812">Transmembrane</keyword>
<protein>
    <recommendedName>
        <fullName evidence="6">NAD(P)-binding protein</fullName>
    </recommendedName>
</protein>
<keyword evidence="5" id="KW-1185">Reference proteome</keyword>
<evidence type="ECO:0000313" key="5">
    <source>
        <dbReference type="Proteomes" id="UP000076798"/>
    </source>
</evidence>
<accession>A0A166HJ37</accession>
<gene>
    <name evidence="4" type="ORF">SISSUDRAFT_845407</name>
</gene>
<feature type="transmembrane region" description="Helical" evidence="3">
    <location>
        <begin position="6"/>
        <end position="24"/>
    </location>
</feature>
<dbReference type="GO" id="GO:0016020">
    <property type="term" value="C:membrane"/>
    <property type="evidence" value="ECO:0007669"/>
    <property type="project" value="TreeGrafter"/>
</dbReference>
<dbReference type="PANTHER" id="PTHR44196:SF1">
    <property type="entry name" value="DEHYDROGENASE_REDUCTASE SDR FAMILY MEMBER 7B"/>
    <property type="match status" value="1"/>
</dbReference>
<keyword evidence="2" id="KW-0560">Oxidoreductase</keyword>
<dbReference type="GO" id="GO:0016491">
    <property type="term" value="F:oxidoreductase activity"/>
    <property type="evidence" value="ECO:0007669"/>
    <property type="project" value="UniProtKB-KW"/>
</dbReference>
<dbReference type="PANTHER" id="PTHR44196">
    <property type="entry name" value="DEHYDROGENASE/REDUCTASE SDR FAMILY MEMBER 7B"/>
    <property type="match status" value="1"/>
</dbReference>
<organism evidence="4 5">
    <name type="scientific">Sistotremastrum suecicum HHB10207 ss-3</name>
    <dbReference type="NCBI Taxonomy" id="1314776"/>
    <lineage>
        <taxon>Eukaryota</taxon>
        <taxon>Fungi</taxon>
        <taxon>Dikarya</taxon>
        <taxon>Basidiomycota</taxon>
        <taxon>Agaricomycotina</taxon>
        <taxon>Agaricomycetes</taxon>
        <taxon>Sistotremastrales</taxon>
        <taxon>Sistotremastraceae</taxon>
        <taxon>Sistotremastrum</taxon>
    </lineage>
</organism>
<evidence type="ECO:0000256" key="2">
    <source>
        <dbReference type="ARBA" id="ARBA00023002"/>
    </source>
</evidence>
<dbReference type="Proteomes" id="UP000076798">
    <property type="component" value="Unassembled WGS sequence"/>
</dbReference>
<evidence type="ECO:0000313" key="4">
    <source>
        <dbReference type="EMBL" id="KZT42771.1"/>
    </source>
</evidence>
<keyword evidence="3" id="KW-1133">Transmembrane helix</keyword>
<dbReference type="EMBL" id="KV428011">
    <property type="protein sequence ID" value="KZT42771.1"/>
    <property type="molecule type" value="Genomic_DNA"/>
</dbReference>
<proteinExistence type="inferred from homology"/>
<dbReference type="STRING" id="1314776.A0A166HJ37"/>
<dbReference type="SUPFAM" id="SSF51735">
    <property type="entry name" value="NAD(P)-binding Rossmann-fold domains"/>
    <property type="match status" value="1"/>
</dbReference>
<name>A0A166HJ37_9AGAM</name>
<comment type="similarity">
    <text evidence="1">Belongs to the short-chain dehydrogenases/reductases (SDR) family.</text>
</comment>
<dbReference type="AlphaFoldDB" id="A0A166HJ37"/>
<evidence type="ECO:0008006" key="6">
    <source>
        <dbReference type="Google" id="ProtNLM"/>
    </source>
</evidence>
<dbReference type="Pfam" id="PF00106">
    <property type="entry name" value="adh_short"/>
    <property type="match status" value="1"/>
</dbReference>
<dbReference type="InterPro" id="IPR036291">
    <property type="entry name" value="NAD(P)-bd_dom_sf"/>
</dbReference>
<dbReference type="OrthoDB" id="3059547at2759"/>
<keyword evidence="3" id="KW-0472">Membrane</keyword>
<sequence length="142" mass="15830">MALLDSSAWFWSGLLLFPLVYPYLRQRKDRRKKITPTNERVLILGASSGIGRSIAHLYAARGARLALVARREQALDAVLEECQGPFRNAHVGVDETPPRDGLLRIVADYGNADDMIRVRATIEQRACLFVLFIAARILLLGA</sequence>
<evidence type="ECO:0000256" key="1">
    <source>
        <dbReference type="ARBA" id="ARBA00006484"/>
    </source>
</evidence>
<evidence type="ECO:0000256" key="3">
    <source>
        <dbReference type="SAM" id="Phobius"/>
    </source>
</evidence>
<dbReference type="Gene3D" id="3.40.50.720">
    <property type="entry name" value="NAD(P)-binding Rossmann-like Domain"/>
    <property type="match status" value="1"/>
</dbReference>